<evidence type="ECO:0000313" key="3">
    <source>
        <dbReference type="EMBL" id="TKI02501.1"/>
    </source>
</evidence>
<dbReference type="PANTHER" id="PTHR24321:SF8">
    <property type="entry name" value="ESTRADIOL 17-BETA-DEHYDROGENASE 8-RELATED"/>
    <property type="match status" value="1"/>
</dbReference>
<name>A0ABY2SEL8_9HYPH</name>
<dbReference type="InterPro" id="IPR036291">
    <property type="entry name" value="NAD(P)-bd_dom_sf"/>
</dbReference>
<evidence type="ECO:0000256" key="2">
    <source>
        <dbReference type="ARBA" id="ARBA00023002"/>
    </source>
</evidence>
<dbReference type="InterPro" id="IPR002347">
    <property type="entry name" value="SDR_fam"/>
</dbReference>
<proteinExistence type="inferred from homology"/>
<evidence type="ECO:0000313" key="4">
    <source>
        <dbReference type="Proteomes" id="UP000305202"/>
    </source>
</evidence>
<dbReference type="EMBL" id="SZPQ01000074">
    <property type="protein sequence ID" value="TKI02501.1"/>
    <property type="molecule type" value="Genomic_DNA"/>
</dbReference>
<sequence>MRETMPTLLVTGGTKGIGAAVARYATRNGWRVYVWGRDEQAGQLLEESLANSTGECLYRHVDISDYKAIEYEYQLLFKEVNLSYVFNNAGVSAGGSLTEIEANAVRNCLDTNIFGLWANLHFQLLNMIPLKKGVIVNNHSIHALRAIFPDVGVYSASKAAGVALTKAAALEAGSAGIRVNGIAPGPIDTEMYRRSLSDNSDANAWPSRIPLGRIGTVDEVADTVMFLFSPMATFINGQIIGIDGGASCY</sequence>
<dbReference type="SUPFAM" id="SSF51735">
    <property type="entry name" value="NAD(P)-binding Rossmann-fold domains"/>
    <property type="match status" value="1"/>
</dbReference>
<dbReference type="InterPro" id="IPR020904">
    <property type="entry name" value="Sc_DH/Rdtase_CS"/>
</dbReference>
<dbReference type="CDD" id="cd05233">
    <property type="entry name" value="SDR_c"/>
    <property type="match status" value="1"/>
</dbReference>
<keyword evidence="2" id="KW-0560">Oxidoreductase</keyword>
<evidence type="ECO:0000256" key="1">
    <source>
        <dbReference type="ARBA" id="ARBA00006484"/>
    </source>
</evidence>
<dbReference type="PRINTS" id="PR00080">
    <property type="entry name" value="SDRFAMILY"/>
</dbReference>
<protein>
    <submittedName>
        <fullName evidence="3">SDR family oxidoreductase</fullName>
    </submittedName>
</protein>
<comment type="similarity">
    <text evidence="1">Belongs to the short-chain dehydrogenases/reductases (SDR) family.</text>
</comment>
<reference evidence="3 4" key="1">
    <citation type="submission" date="2019-04" db="EMBL/GenBank/DDBJ databases">
        <authorList>
            <person name="Li M."/>
            <person name="Gao C."/>
        </authorList>
    </citation>
    <scope>NUCLEOTIDE SEQUENCE [LARGE SCALE GENOMIC DNA]</scope>
    <source>
        <strain evidence="3 4">BGMRC 2031</strain>
    </source>
</reference>
<gene>
    <name evidence="3" type="ORF">FCN80_24805</name>
</gene>
<organism evidence="3 4">
    <name type="scientific">Martelella alba</name>
    <dbReference type="NCBI Taxonomy" id="2590451"/>
    <lineage>
        <taxon>Bacteria</taxon>
        <taxon>Pseudomonadati</taxon>
        <taxon>Pseudomonadota</taxon>
        <taxon>Alphaproteobacteria</taxon>
        <taxon>Hyphomicrobiales</taxon>
        <taxon>Aurantimonadaceae</taxon>
        <taxon>Martelella</taxon>
    </lineage>
</organism>
<accession>A0ABY2SEL8</accession>
<dbReference type="Proteomes" id="UP000305202">
    <property type="component" value="Unassembled WGS sequence"/>
</dbReference>
<dbReference type="Gene3D" id="3.40.50.720">
    <property type="entry name" value="NAD(P)-binding Rossmann-like Domain"/>
    <property type="match status" value="1"/>
</dbReference>
<dbReference type="Pfam" id="PF13561">
    <property type="entry name" value="adh_short_C2"/>
    <property type="match status" value="1"/>
</dbReference>
<comment type="caution">
    <text evidence="3">The sequence shown here is derived from an EMBL/GenBank/DDBJ whole genome shotgun (WGS) entry which is preliminary data.</text>
</comment>
<dbReference type="RefSeq" id="WP_136992989.1">
    <property type="nucleotide sequence ID" value="NZ_SZPQ01000074.1"/>
</dbReference>
<dbReference type="PROSITE" id="PS00061">
    <property type="entry name" value="ADH_SHORT"/>
    <property type="match status" value="1"/>
</dbReference>
<dbReference type="PANTHER" id="PTHR24321">
    <property type="entry name" value="DEHYDROGENASES, SHORT CHAIN"/>
    <property type="match status" value="1"/>
</dbReference>
<dbReference type="PRINTS" id="PR00081">
    <property type="entry name" value="GDHRDH"/>
</dbReference>
<keyword evidence="4" id="KW-1185">Reference proteome</keyword>